<keyword evidence="2" id="KW-1185">Reference proteome</keyword>
<evidence type="ECO:0000313" key="1">
    <source>
        <dbReference type="EMBL" id="WMV41913.1"/>
    </source>
</evidence>
<reference evidence="1" key="1">
    <citation type="submission" date="2023-08" db="EMBL/GenBank/DDBJ databases">
        <title>A de novo genome assembly of Solanum verrucosum Schlechtendal, a Mexican diploid species geographically isolated from the other diploid A-genome species in potato relatives.</title>
        <authorList>
            <person name="Hosaka K."/>
        </authorList>
    </citation>
    <scope>NUCLEOTIDE SEQUENCE</scope>
    <source>
        <tissue evidence="1">Young leaves</tissue>
    </source>
</reference>
<gene>
    <name evidence="1" type="ORF">MTR67_035298</name>
</gene>
<accession>A0AAF0ZLC6</accession>
<dbReference type="Proteomes" id="UP001234989">
    <property type="component" value="Chromosome 8"/>
</dbReference>
<dbReference type="AlphaFoldDB" id="A0AAF0ZLC6"/>
<name>A0AAF0ZLC6_SOLVR</name>
<sequence>MVLETLEGGFTDGYNKLEDYAIELKESNPGSDVVINLSKEALAQCKRKFLRMYIFFKAMKMGFKEGLRPFIGLDGTFRRGKAKGQILVVVGQDNIKHFYPLA</sequence>
<organism evidence="1 2">
    <name type="scientific">Solanum verrucosum</name>
    <dbReference type="NCBI Taxonomy" id="315347"/>
    <lineage>
        <taxon>Eukaryota</taxon>
        <taxon>Viridiplantae</taxon>
        <taxon>Streptophyta</taxon>
        <taxon>Embryophyta</taxon>
        <taxon>Tracheophyta</taxon>
        <taxon>Spermatophyta</taxon>
        <taxon>Magnoliopsida</taxon>
        <taxon>eudicotyledons</taxon>
        <taxon>Gunneridae</taxon>
        <taxon>Pentapetalae</taxon>
        <taxon>asterids</taxon>
        <taxon>lamiids</taxon>
        <taxon>Solanales</taxon>
        <taxon>Solanaceae</taxon>
        <taxon>Solanoideae</taxon>
        <taxon>Solaneae</taxon>
        <taxon>Solanum</taxon>
    </lineage>
</organism>
<dbReference type="PANTHER" id="PTHR31973">
    <property type="entry name" value="POLYPROTEIN, PUTATIVE-RELATED"/>
    <property type="match status" value="1"/>
</dbReference>
<dbReference type="EMBL" id="CP133619">
    <property type="protein sequence ID" value="WMV41913.1"/>
    <property type="molecule type" value="Genomic_DNA"/>
</dbReference>
<protein>
    <submittedName>
        <fullName evidence="1">Uncharacterized protein</fullName>
    </submittedName>
</protein>
<dbReference type="PANTHER" id="PTHR31973:SF189">
    <property type="entry name" value="TRANSPOSASE, MUDR, PLANT, MULE TRANSPOSASE DOMAIN PROTEIN-RELATED"/>
    <property type="match status" value="1"/>
</dbReference>
<evidence type="ECO:0000313" key="2">
    <source>
        <dbReference type="Proteomes" id="UP001234989"/>
    </source>
</evidence>
<proteinExistence type="predicted"/>